<reference evidence="2" key="1">
    <citation type="journal article" date="2014" name="Front. Microbiol.">
        <title>High frequency of phylogenetically diverse reductive dehalogenase-homologous genes in deep subseafloor sedimentary metagenomes.</title>
        <authorList>
            <person name="Kawai M."/>
            <person name="Futagami T."/>
            <person name="Toyoda A."/>
            <person name="Takaki Y."/>
            <person name="Nishi S."/>
            <person name="Hori S."/>
            <person name="Arai W."/>
            <person name="Tsubouchi T."/>
            <person name="Morono Y."/>
            <person name="Uchiyama I."/>
            <person name="Ito T."/>
            <person name="Fujiyama A."/>
            <person name="Inagaki F."/>
            <person name="Takami H."/>
        </authorList>
    </citation>
    <scope>NUCLEOTIDE SEQUENCE</scope>
    <source>
        <strain evidence="2">Expedition CK06-06</strain>
    </source>
</reference>
<dbReference type="SUPFAM" id="SSF55347">
    <property type="entry name" value="Glyceraldehyde-3-phosphate dehydrogenase-like, C-terminal domain"/>
    <property type="match status" value="1"/>
</dbReference>
<organism evidence="2">
    <name type="scientific">marine sediment metagenome</name>
    <dbReference type="NCBI Taxonomy" id="412755"/>
    <lineage>
        <taxon>unclassified sequences</taxon>
        <taxon>metagenomes</taxon>
        <taxon>ecological metagenomes</taxon>
    </lineage>
</organism>
<comment type="caution">
    <text evidence="2">The sequence shown here is derived from an EMBL/GenBank/DDBJ whole genome shotgun (WGS) entry which is preliminary data.</text>
</comment>
<feature type="domain" description="Oxidoreductase putative C-terminal" evidence="1">
    <location>
        <begin position="55"/>
        <end position="201"/>
    </location>
</feature>
<feature type="non-terminal residue" evidence="2">
    <location>
        <position position="249"/>
    </location>
</feature>
<dbReference type="InterPro" id="IPR036291">
    <property type="entry name" value="NAD(P)-bd_dom_sf"/>
</dbReference>
<dbReference type="Pfam" id="PF08635">
    <property type="entry name" value="ox_reductase_C"/>
    <property type="match status" value="1"/>
</dbReference>
<proteinExistence type="predicted"/>
<dbReference type="InterPro" id="IPR013944">
    <property type="entry name" value="OxRdtase_put_C"/>
</dbReference>
<dbReference type="InterPro" id="IPR052515">
    <property type="entry name" value="Gfo/Idh/MocA_Oxidoreductase"/>
</dbReference>
<dbReference type="Gene3D" id="3.30.360.10">
    <property type="entry name" value="Dihydrodipicolinate Reductase, domain 2"/>
    <property type="match status" value="1"/>
</dbReference>
<evidence type="ECO:0000313" key="2">
    <source>
        <dbReference type="EMBL" id="GAG36121.1"/>
    </source>
</evidence>
<dbReference type="AlphaFoldDB" id="X0YH23"/>
<evidence type="ECO:0000259" key="1">
    <source>
        <dbReference type="Pfam" id="PF08635"/>
    </source>
</evidence>
<dbReference type="PANTHER" id="PTHR43249">
    <property type="entry name" value="UDP-N-ACETYL-2-AMINO-2-DEOXY-D-GLUCURONATE OXIDASE"/>
    <property type="match status" value="1"/>
</dbReference>
<feature type="non-terminal residue" evidence="2">
    <location>
        <position position="1"/>
    </location>
</feature>
<name>X0YH23_9ZZZZ</name>
<dbReference type="PANTHER" id="PTHR43249:SF1">
    <property type="entry name" value="D-GLUCOSIDE 3-DEHYDROGENASE"/>
    <property type="match status" value="1"/>
</dbReference>
<dbReference type="EMBL" id="BARS01044433">
    <property type="protein sequence ID" value="GAG36121.1"/>
    <property type="molecule type" value="Genomic_DNA"/>
</dbReference>
<protein>
    <recommendedName>
        <fullName evidence="1">Oxidoreductase putative C-terminal domain-containing protein</fullName>
    </recommendedName>
</protein>
<dbReference type="SUPFAM" id="SSF51735">
    <property type="entry name" value="NAD(P)-binding Rossmann-fold domains"/>
    <property type="match status" value="1"/>
</dbReference>
<gene>
    <name evidence="2" type="ORF">S01H1_67128</name>
</gene>
<accession>X0YH23</accession>
<sequence>NSPLDMELACAAAGVHIFIEKPLSCLPPEDVAPVAEGLARAEEKGLIVSVGYMFRYSRAVDEMRRIIAETPGGVRAVIARYDCAYSVIAKAEWWDTRRCGGPIVEQATHFVDLSRLLGGEADLSSVVGVGIDPNSAAGALVDMPLLPDGRTGDESVPPEFRVPRATAAVWKFDSGAVGSLTHGILLHEQKYESELEVWGDGLRMVLADPYGACRLHVRRPHGEETHAQDLSDDDPYLTEDQVFIDAVRS</sequence>
<dbReference type="Gene3D" id="3.40.50.720">
    <property type="entry name" value="NAD(P)-binding Rossmann-like Domain"/>
    <property type="match status" value="1"/>
</dbReference>